<evidence type="ECO:0000256" key="1">
    <source>
        <dbReference type="ARBA" id="ARBA00004442"/>
    </source>
</evidence>
<evidence type="ECO:0000256" key="4">
    <source>
        <dbReference type="PROSITE-ProRule" id="PRU00473"/>
    </source>
</evidence>
<evidence type="ECO:0000256" key="3">
    <source>
        <dbReference type="ARBA" id="ARBA00023237"/>
    </source>
</evidence>
<dbReference type="PROSITE" id="PS51123">
    <property type="entry name" value="OMPA_2"/>
    <property type="match status" value="1"/>
</dbReference>
<keyword evidence="7" id="KW-1185">Reference proteome</keyword>
<dbReference type="Gene3D" id="3.30.1330.60">
    <property type="entry name" value="OmpA-like domain"/>
    <property type="match status" value="1"/>
</dbReference>
<sequence>MRRLAVSLNPLFSFAISGLMALGSPTFALDLTMPARVVGQESLSQAPASLALPVGVFAGGALPVERVTGALDRRAWQLDAPRMALTELAEPLRAQLEAQGFTLVFDCESRACGGFDFRFGIEVMPEPGMHVDLGDFRFIAARKGPEVVNLLISRSQGYGFVQLTRVAPAPLAEGPVAAAPDEAETDRAVPLVPMPAPVEAPVPPTADVAAALSGKGSAVLEDLVFGSGAGALEAGDYASLAEVAAWLAEDPARGVILVGHTDISGGLESNIALSKKRAQAVRQALLKAHGVAAGQVSAEGVGPLAPRQSNQTEAGRTANRRVEAVAVLPR</sequence>
<dbReference type="PANTHER" id="PTHR30329:SF21">
    <property type="entry name" value="LIPOPROTEIN YIAD-RELATED"/>
    <property type="match status" value="1"/>
</dbReference>
<name>A0ABU0VYP3_9RHOB</name>
<dbReference type="PRINTS" id="PR01021">
    <property type="entry name" value="OMPADOMAIN"/>
</dbReference>
<keyword evidence="2 4" id="KW-0472">Membrane</keyword>
<dbReference type="Proteomes" id="UP001239680">
    <property type="component" value="Unassembled WGS sequence"/>
</dbReference>
<dbReference type="InterPro" id="IPR006664">
    <property type="entry name" value="OMP_bac"/>
</dbReference>
<dbReference type="EMBL" id="JAVDBT010000009">
    <property type="protein sequence ID" value="MDQ2066879.1"/>
    <property type="molecule type" value="Genomic_DNA"/>
</dbReference>
<comment type="caution">
    <text evidence="6">The sequence shown here is derived from an EMBL/GenBank/DDBJ whole genome shotgun (WGS) entry which is preliminary data.</text>
</comment>
<protein>
    <submittedName>
        <fullName evidence="6">OmpA family protein</fullName>
    </submittedName>
</protein>
<dbReference type="SUPFAM" id="SSF103088">
    <property type="entry name" value="OmpA-like"/>
    <property type="match status" value="1"/>
</dbReference>
<dbReference type="InterPro" id="IPR036737">
    <property type="entry name" value="OmpA-like_sf"/>
</dbReference>
<dbReference type="PANTHER" id="PTHR30329">
    <property type="entry name" value="STATOR ELEMENT OF FLAGELLAR MOTOR COMPLEX"/>
    <property type="match status" value="1"/>
</dbReference>
<evidence type="ECO:0000313" key="6">
    <source>
        <dbReference type="EMBL" id="MDQ2066879.1"/>
    </source>
</evidence>
<keyword evidence="3" id="KW-0998">Cell outer membrane</keyword>
<dbReference type="Pfam" id="PF00691">
    <property type="entry name" value="OmpA"/>
    <property type="match status" value="1"/>
</dbReference>
<feature type="domain" description="OmpA-like" evidence="5">
    <location>
        <begin position="212"/>
        <end position="330"/>
    </location>
</feature>
<evidence type="ECO:0000313" key="7">
    <source>
        <dbReference type="Proteomes" id="UP001239680"/>
    </source>
</evidence>
<dbReference type="InterPro" id="IPR006665">
    <property type="entry name" value="OmpA-like"/>
</dbReference>
<comment type="subcellular location">
    <subcellularLocation>
        <location evidence="1">Cell outer membrane</location>
    </subcellularLocation>
</comment>
<dbReference type="InterPro" id="IPR050330">
    <property type="entry name" value="Bact_OuterMem_StrucFunc"/>
</dbReference>
<accession>A0ABU0VYP3</accession>
<dbReference type="CDD" id="cd07185">
    <property type="entry name" value="OmpA_C-like"/>
    <property type="match status" value="1"/>
</dbReference>
<reference evidence="6 7" key="1">
    <citation type="submission" date="2023-08" db="EMBL/GenBank/DDBJ databases">
        <title>Characterization of two Paracoccaceae strains isolated from Phycosphere and proposal of Xinfangfangia lacusdiani sp. nov.</title>
        <authorList>
            <person name="Deng Y."/>
            <person name="Zhang Y.Q."/>
        </authorList>
    </citation>
    <scope>NUCLEOTIDE SEQUENCE [LARGE SCALE GENOMIC DNA]</scope>
    <source>
        <strain evidence="6 7">CPCC 101601</strain>
    </source>
</reference>
<organism evidence="6 7">
    <name type="scientific">Pseudogemmobacter lacusdianii</name>
    <dbReference type="NCBI Taxonomy" id="3069608"/>
    <lineage>
        <taxon>Bacteria</taxon>
        <taxon>Pseudomonadati</taxon>
        <taxon>Pseudomonadota</taxon>
        <taxon>Alphaproteobacteria</taxon>
        <taxon>Rhodobacterales</taxon>
        <taxon>Paracoccaceae</taxon>
        <taxon>Pseudogemmobacter</taxon>
    </lineage>
</organism>
<evidence type="ECO:0000259" key="5">
    <source>
        <dbReference type="PROSITE" id="PS51123"/>
    </source>
</evidence>
<gene>
    <name evidence="6" type="ORF">Q9295_10875</name>
</gene>
<dbReference type="RefSeq" id="WP_306680590.1">
    <property type="nucleotide sequence ID" value="NZ_JAVDBT010000009.1"/>
</dbReference>
<evidence type="ECO:0000256" key="2">
    <source>
        <dbReference type="ARBA" id="ARBA00023136"/>
    </source>
</evidence>
<proteinExistence type="predicted"/>